<dbReference type="Proteomes" id="UP000396788">
    <property type="component" value="Unassembled WGS sequence"/>
</dbReference>
<protein>
    <submittedName>
        <fullName evidence="1">Uncharacterized protein</fullName>
    </submittedName>
</protein>
<evidence type="ECO:0000313" key="1">
    <source>
        <dbReference type="EMBL" id="VVE17636.1"/>
    </source>
</evidence>
<dbReference type="AlphaFoldDB" id="A0A5E4W1R2"/>
<reference evidence="1 2" key="1">
    <citation type="submission" date="2019-08" db="EMBL/GenBank/DDBJ databases">
        <authorList>
            <person name="Peeters C."/>
        </authorList>
    </citation>
    <scope>NUCLEOTIDE SEQUENCE [LARGE SCALE GENOMIC DNA]</scope>
    <source>
        <strain evidence="1 2">LMG 31107</strain>
    </source>
</reference>
<gene>
    <name evidence="1" type="ORF">PCE31107_02979</name>
</gene>
<organism evidence="1 2">
    <name type="scientific">Pandoraea cepalis</name>
    <dbReference type="NCBI Taxonomy" id="2508294"/>
    <lineage>
        <taxon>Bacteria</taxon>
        <taxon>Pseudomonadati</taxon>
        <taxon>Pseudomonadota</taxon>
        <taxon>Betaproteobacteria</taxon>
        <taxon>Burkholderiales</taxon>
        <taxon>Burkholderiaceae</taxon>
        <taxon>Pandoraea</taxon>
    </lineage>
</organism>
<accession>A0A5E4W1R2</accession>
<dbReference type="RefSeq" id="WP_150609416.1">
    <property type="nucleotide sequence ID" value="NZ_CABPRY010000006.1"/>
</dbReference>
<dbReference type="EMBL" id="CABPRY010000006">
    <property type="protein sequence ID" value="VVE17636.1"/>
    <property type="molecule type" value="Genomic_DNA"/>
</dbReference>
<proteinExistence type="predicted"/>
<name>A0A5E4W1R2_9BURK</name>
<evidence type="ECO:0000313" key="2">
    <source>
        <dbReference type="Proteomes" id="UP000396788"/>
    </source>
</evidence>
<sequence length="176" mass="19374">MNQKVVSQEQEGTRSPESVLIIGANQDRNTILAALRVYQEAGMGEPINRPDEIHDIACGTCADLSREDISMDEEGIDDLCERVNFAPSEYGLTDVSTEALFAELRRRGAMTGLHGAIGALYDQLERQGQIPGDSRLLNYLACRLRREEALVSGLPGAKDAAQVWQLKIDENDQAKN</sequence>